<evidence type="ECO:0000256" key="1">
    <source>
        <dbReference type="SAM" id="SignalP"/>
    </source>
</evidence>
<evidence type="ECO:0000313" key="2">
    <source>
        <dbReference type="EMBL" id="MCC2242577.1"/>
    </source>
</evidence>
<evidence type="ECO:0000313" key="3">
    <source>
        <dbReference type="Proteomes" id="UP001198893"/>
    </source>
</evidence>
<gene>
    <name evidence="2" type="ORF">LKD47_09740</name>
</gene>
<organism evidence="2 3">
    <name type="scientific">Roseburia amylophila</name>
    <dbReference type="NCBI Taxonomy" id="2981794"/>
    <lineage>
        <taxon>Bacteria</taxon>
        <taxon>Bacillati</taxon>
        <taxon>Bacillota</taxon>
        <taxon>Clostridia</taxon>
        <taxon>Lachnospirales</taxon>
        <taxon>Lachnospiraceae</taxon>
        <taxon>Roseburia</taxon>
    </lineage>
</organism>
<dbReference type="RefSeq" id="WP_227710317.1">
    <property type="nucleotide sequence ID" value="NZ_JAJEQW010000010.1"/>
</dbReference>
<dbReference type="PROSITE" id="PS51257">
    <property type="entry name" value="PROKAR_LIPOPROTEIN"/>
    <property type="match status" value="1"/>
</dbReference>
<reference evidence="2" key="1">
    <citation type="submission" date="2021-10" db="EMBL/GenBank/DDBJ databases">
        <title>Anaerobic single-cell dispensing facilitates the cultivation of human gut bacteria.</title>
        <authorList>
            <person name="Afrizal A."/>
        </authorList>
    </citation>
    <scope>NUCLEOTIDE SEQUENCE</scope>
    <source>
        <strain evidence="2">CLA-AA-H204</strain>
    </source>
</reference>
<dbReference type="AlphaFoldDB" id="A0AAW4WJG0"/>
<sequence length="123" mass="14043">MNKKIIKIYLCGLTLMFMFAVMLACCAKCVSTETSTVQVKVTNAYHKASYTTMYYSPATKTMLPQTHAAIYKITVEYDGTEYDIRDRDTYYKYSDSIGESVNGILETKKYDDGTVKYNIVDLE</sequence>
<dbReference type="EMBL" id="JAJEQW010000010">
    <property type="protein sequence ID" value="MCC2242577.1"/>
    <property type="molecule type" value="Genomic_DNA"/>
</dbReference>
<proteinExistence type="predicted"/>
<dbReference type="Proteomes" id="UP001198893">
    <property type="component" value="Unassembled WGS sequence"/>
</dbReference>
<feature type="signal peptide" evidence="1">
    <location>
        <begin position="1"/>
        <end position="27"/>
    </location>
</feature>
<protein>
    <submittedName>
        <fullName evidence="2">Uncharacterized protein</fullName>
    </submittedName>
</protein>
<accession>A0AAW4WJG0</accession>
<comment type="caution">
    <text evidence="2">The sequence shown here is derived from an EMBL/GenBank/DDBJ whole genome shotgun (WGS) entry which is preliminary data.</text>
</comment>
<feature type="chain" id="PRO_5043800843" evidence="1">
    <location>
        <begin position="28"/>
        <end position="123"/>
    </location>
</feature>
<keyword evidence="1" id="KW-0732">Signal</keyword>
<name>A0AAW4WJG0_9FIRM</name>